<organism evidence="2 3">
    <name type="scientific">Roseospira goensis</name>
    <dbReference type="NCBI Taxonomy" id="391922"/>
    <lineage>
        <taxon>Bacteria</taxon>
        <taxon>Pseudomonadati</taxon>
        <taxon>Pseudomonadota</taxon>
        <taxon>Alphaproteobacteria</taxon>
        <taxon>Rhodospirillales</taxon>
        <taxon>Rhodospirillaceae</taxon>
        <taxon>Roseospira</taxon>
    </lineage>
</organism>
<dbReference type="Gene3D" id="2.40.50.200">
    <property type="entry name" value="Bacterial OB-fold"/>
    <property type="match status" value="1"/>
</dbReference>
<reference evidence="2 3" key="1">
    <citation type="submission" date="2020-08" db="EMBL/GenBank/DDBJ databases">
        <title>Genome sequencing of Purple Non-Sulfur Bacteria from various extreme environments.</title>
        <authorList>
            <person name="Mayer M."/>
        </authorList>
    </citation>
    <scope>NUCLEOTIDE SEQUENCE [LARGE SCALE GENOMIC DNA]</scope>
    <source>
        <strain evidence="2 3">JA135</strain>
    </source>
</reference>
<proteinExistence type="predicted"/>
<dbReference type="InterPro" id="IPR010916">
    <property type="entry name" value="TonB_box_CS"/>
</dbReference>
<dbReference type="RefSeq" id="WP_184435446.1">
    <property type="nucleotide sequence ID" value="NZ_JACIGI010000017.1"/>
</dbReference>
<dbReference type="Proteomes" id="UP000555728">
    <property type="component" value="Unassembled WGS sequence"/>
</dbReference>
<keyword evidence="3" id="KW-1185">Reference proteome</keyword>
<keyword evidence="1" id="KW-0732">Signal</keyword>
<accession>A0A7W6S1M7</accession>
<dbReference type="AlphaFoldDB" id="A0A7W6S1M7"/>
<evidence type="ECO:0000313" key="3">
    <source>
        <dbReference type="Proteomes" id="UP000555728"/>
    </source>
</evidence>
<comment type="caution">
    <text evidence="2">The sequence shown here is derived from an EMBL/GenBank/DDBJ whole genome shotgun (WGS) entry which is preliminary data.</text>
</comment>
<sequence>MTRTLTAIVAALGATGLVAGPALAAEPYAKPDDAWITLSGTVVGVAPSSFTLDYGDGVILVEMDDWDSDADAFGLVDGDTVTVYGEVDQNLFAASTIEAQSVYVQDLNTYFYASSADEEGADTWVTSGPVVVSEARVNGLVTAVTESEQSFVLDVGPGDITVETDLLDYNPLDDKGFQQIEEGDRVSVAGLMDNDFIEGRVLEATSVVTLVDNTPES</sequence>
<feature type="chain" id="PRO_5031340429" evidence="1">
    <location>
        <begin position="25"/>
        <end position="217"/>
    </location>
</feature>
<dbReference type="InterPro" id="IPR036700">
    <property type="entry name" value="BOBF_sf"/>
</dbReference>
<evidence type="ECO:0000256" key="1">
    <source>
        <dbReference type="SAM" id="SignalP"/>
    </source>
</evidence>
<dbReference type="SUPFAM" id="SSF101756">
    <property type="entry name" value="Hypothetical protein YgiW"/>
    <property type="match status" value="1"/>
</dbReference>
<dbReference type="EMBL" id="JACIGI010000017">
    <property type="protein sequence ID" value="MBB4286527.1"/>
    <property type="molecule type" value="Genomic_DNA"/>
</dbReference>
<dbReference type="PROSITE" id="PS00430">
    <property type="entry name" value="TONB_DEPENDENT_REC_1"/>
    <property type="match status" value="1"/>
</dbReference>
<evidence type="ECO:0000313" key="2">
    <source>
        <dbReference type="EMBL" id="MBB4286527.1"/>
    </source>
</evidence>
<protein>
    <submittedName>
        <fullName evidence="2">Uncharacterized protein YdeI (BOF family)</fullName>
    </submittedName>
</protein>
<feature type="signal peptide" evidence="1">
    <location>
        <begin position="1"/>
        <end position="24"/>
    </location>
</feature>
<gene>
    <name evidence="2" type="ORF">GGD88_002259</name>
</gene>
<name>A0A7W6S1M7_9PROT</name>